<keyword evidence="3" id="KW-1185">Reference proteome</keyword>
<accession>A0ABV3XN74</accession>
<evidence type="ECO:0000313" key="3">
    <source>
        <dbReference type="Proteomes" id="UP001560019"/>
    </source>
</evidence>
<organism evidence="2 3">
    <name type="scientific">Rhodovulum iodosum</name>
    <dbReference type="NCBI Taxonomy" id="68291"/>
    <lineage>
        <taxon>Bacteria</taxon>
        <taxon>Pseudomonadati</taxon>
        <taxon>Pseudomonadota</taxon>
        <taxon>Alphaproteobacteria</taxon>
        <taxon>Rhodobacterales</taxon>
        <taxon>Paracoccaceae</taxon>
        <taxon>Rhodovulum</taxon>
    </lineage>
</organism>
<protein>
    <submittedName>
        <fullName evidence="2">Uncharacterized protein</fullName>
    </submittedName>
</protein>
<dbReference type="Proteomes" id="UP001560019">
    <property type="component" value="Unassembled WGS sequence"/>
</dbReference>
<feature type="signal peptide" evidence="1">
    <location>
        <begin position="1"/>
        <end position="21"/>
    </location>
</feature>
<reference evidence="2 3" key="1">
    <citation type="submission" date="2024-06" db="EMBL/GenBank/DDBJ databases">
        <title>Genome of Rhodovulum iodosum, a marine photoferrotroph.</title>
        <authorList>
            <person name="Bianchini G."/>
            <person name="Nikeleit V."/>
            <person name="Kappler A."/>
            <person name="Bryce C."/>
            <person name="Sanchez-Baracaldo P."/>
        </authorList>
    </citation>
    <scope>NUCLEOTIDE SEQUENCE [LARGE SCALE GENOMIC DNA]</scope>
    <source>
        <strain evidence="2 3">UT/N1</strain>
    </source>
</reference>
<keyword evidence="1" id="KW-0732">Signal</keyword>
<comment type="caution">
    <text evidence="2">The sequence shown here is derived from an EMBL/GenBank/DDBJ whole genome shotgun (WGS) entry which is preliminary data.</text>
</comment>
<dbReference type="EMBL" id="JBEHHI010000001">
    <property type="protein sequence ID" value="MEX5726761.1"/>
    <property type="molecule type" value="Genomic_DNA"/>
</dbReference>
<proteinExistence type="predicted"/>
<evidence type="ECO:0000313" key="2">
    <source>
        <dbReference type="EMBL" id="MEX5726761.1"/>
    </source>
</evidence>
<evidence type="ECO:0000256" key="1">
    <source>
        <dbReference type="SAM" id="SignalP"/>
    </source>
</evidence>
<feature type="chain" id="PRO_5045493867" evidence="1">
    <location>
        <begin position="22"/>
        <end position="581"/>
    </location>
</feature>
<sequence length="581" mass="62309">MFSDLKAAGAVLVIAAGLASAAPAQSPEVLAAQRDAYDAVRAKTILELQPFRDTAVVALNDETPLSLVSVNPRINAWFVLQIGPEGGRQESYHLENPAPARRKITLEPAPAPALVIADETGTSRCTPWAEDGRDLAAARASDQPFAPLCDGKLYLRNKVTGARTSLEAAAEFLRENVAGGESIVRFVRQTFFKDSELASGPALEARGAGRLALGPGGAAMDAAVEDRPVIATLMDIGLDGAETARMTMGLWYPVSDLPGVFASAIQPRSIARSVLRGPGTANALDGIEGRADVYLVGFDLGRFDLGFALGTDHPGLGWSPRPPASVRPRGMPGPDGVKSAAPLVRLGMVNPALADRTVAVFTGGFKRQHGAFKWGDYITLNFGTHYGFVEQGTIFSKLQPHLATLYVLDDGTIGMKTWEEADNALLPRLRFARQNGVPLVAPDPETGESVPAPLVTRWGPGNWSGSAKAELRTLRAGACMKENEGRRYLIYAYFSTATPSAMARTFQAYGCDYAMLLDMNALEHTYLALYVARGGKLHVQHMVPGMALIDKKARDGTVIPRFLGYADNRDLFYLTLKEGVE</sequence>
<gene>
    <name evidence="2" type="ORF">Ga0609869_000114</name>
</gene>
<name>A0ABV3XN74_9RHOB</name>
<dbReference type="RefSeq" id="WP_125404038.1">
    <property type="nucleotide sequence ID" value="NZ_JBEHHI010000001.1"/>
</dbReference>